<keyword evidence="3" id="KW-0560">Oxidoreductase</keyword>
<dbReference type="GO" id="GO:0004497">
    <property type="term" value="F:monooxygenase activity"/>
    <property type="evidence" value="ECO:0007669"/>
    <property type="project" value="InterPro"/>
</dbReference>
<dbReference type="GO" id="GO:0016702">
    <property type="term" value="F:oxidoreductase activity, acting on single donors with incorporation of molecular oxygen, incorporation of two atoms of oxygen"/>
    <property type="evidence" value="ECO:0007669"/>
    <property type="project" value="InterPro"/>
</dbReference>
<dbReference type="GO" id="GO:0016705">
    <property type="term" value="F:oxidoreductase activity, acting on paired donors, with incorporation or reduction of molecular oxygen"/>
    <property type="evidence" value="ECO:0007669"/>
    <property type="project" value="InterPro"/>
</dbReference>
<keyword evidence="1" id="KW-0479">Metal-binding</keyword>
<gene>
    <name evidence="6" type="primary">Aste57867_7499</name>
    <name evidence="5" type="ORF">As57867_007473</name>
    <name evidence="6" type="ORF">ASTE57867_7499</name>
</gene>
<evidence type="ECO:0000259" key="4">
    <source>
        <dbReference type="PROSITE" id="PS51393"/>
    </source>
</evidence>
<evidence type="ECO:0000313" key="7">
    <source>
        <dbReference type="Proteomes" id="UP000332933"/>
    </source>
</evidence>
<dbReference type="AlphaFoldDB" id="A0A485KID2"/>
<dbReference type="Pfam" id="PF00305">
    <property type="entry name" value="Lipoxygenase"/>
    <property type="match status" value="1"/>
</dbReference>
<dbReference type="EMBL" id="CAADRA010004103">
    <property type="protein sequence ID" value="VFT84408.1"/>
    <property type="molecule type" value="Genomic_DNA"/>
</dbReference>
<dbReference type="EMBL" id="VJMH01004091">
    <property type="protein sequence ID" value="KAF0703821.1"/>
    <property type="molecule type" value="Genomic_DNA"/>
</dbReference>
<dbReference type="InterPro" id="IPR036226">
    <property type="entry name" value="LipOase_C_sf"/>
</dbReference>
<dbReference type="OrthoDB" id="407298at2759"/>
<evidence type="ECO:0000313" key="5">
    <source>
        <dbReference type="EMBL" id="KAF0703821.1"/>
    </source>
</evidence>
<evidence type="ECO:0000256" key="1">
    <source>
        <dbReference type="ARBA" id="ARBA00022723"/>
    </source>
</evidence>
<proteinExistence type="predicted"/>
<dbReference type="Proteomes" id="UP000332933">
    <property type="component" value="Unassembled WGS sequence"/>
</dbReference>
<dbReference type="SUPFAM" id="SSF48484">
    <property type="entry name" value="Lipoxigenase"/>
    <property type="match status" value="1"/>
</dbReference>
<evidence type="ECO:0000256" key="2">
    <source>
        <dbReference type="ARBA" id="ARBA00022964"/>
    </source>
</evidence>
<dbReference type="GO" id="GO:0020037">
    <property type="term" value="F:heme binding"/>
    <property type="evidence" value="ECO:0007669"/>
    <property type="project" value="InterPro"/>
</dbReference>
<keyword evidence="7" id="KW-1185">Reference proteome</keyword>
<sequence>MGQTTSRTLALPRTNHAISLLSHLDSSTLAVFQSTKGESVFGMSGNDAVEAFFTKIADGSFKHALPQGHQAIFGLDVFDQSAWTAALTGDAQLASYKPVLRRIMETSHAQWAARGGAISLAVNSKHMVFHAVLAVLLGLDESDVNDVAAWHADVDAFVSLLRGSPHAPPYKVMTLRDRLQRTVVAPAVAASRARIAATTARPCILDVVVAASPQFDDAELHAHVLYMLVRGLPTIDAAVVNTITAICVFPTEHTKLVAAWAAFLSAYPTANDRWAAHLGDSDYLTRFLKQVKRFYGGAVHVARASVDVTLTNDDGNDVTIPVGALAVVDSSTTPDAFRPDDCILDCAIDMGASDAIQMLVLESALMSLLDYEWKMIPLQDYTIGDGHVPVGGLMAVNFHRRHRATNEVFQVAGSEADWRLLSLPAAQKYKDDKESLHAFFADTRLDLWTHLMIQLLQTKQSQWVVPEAATVLSLPKYQKVLPKIRLMYTEIDIPTEDEDTPLDPWYEAQLMKRLRDQCPLGDESNFASTWLPGEDMEAYILGKIGKIWPRVNVHWNDRYSDRALGLLIFAGLGQHLVEKLPEAHADDGSYYIVPLDFMHVLDVRPGYAKYGADGYFDQHGHVTKIVRRGATYRAGDDQWEYVKMCFRGSVNTKITALDHLLGLHSTVANFLTTASREQLPVDHPLRRLVKPFTFRSVVINYSASWALFWPNGMLQRGFALSEDGMKQTWAYGWTTFRFETFPEHKARQNIDTINMPFHQDGMAYWHVVRKFVGDYLDLYYSSDEAVAADVPIQAFWAFFDAKLPITMRALTLDTLKDFVAQCIVWVSGMHNHLGTLAEYVSDPAFCPSAWVEGELANRPGNAVRNALIMAATGFKQPSILEDFSHVMLDEEAKAVCRAFTADLEALVVQVDARNATREQPYVSFNPKTIEMAVSI</sequence>
<evidence type="ECO:0000256" key="3">
    <source>
        <dbReference type="ARBA" id="ARBA00023002"/>
    </source>
</evidence>
<dbReference type="SUPFAM" id="SSF48264">
    <property type="entry name" value="Cytochrome P450"/>
    <property type="match status" value="1"/>
</dbReference>
<protein>
    <submittedName>
        <fullName evidence="6">Aste57867_7499 protein</fullName>
    </submittedName>
</protein>
<feature type="domain" description="Lipoxygenase" evidence="4">
    <location>
        <begin position="659"/>
        <end position="796"/>
    </location>
</feature>
<dbReference type="GO" id="GO:0034440">
    <property type="term" value="P:lipid oxidation"/>
    <property type="evidence" value="ECO:0007669"/>
    <property type="project" value="InterPro"/>
</dbReference>
<dbReference type="PANTHER" id="PTHR11771">
    <property type="entry name" value="LIPOXYGENASE"/>
    <property type="match status" value="1"/>
</dbReference>
<evidence type="ECO:0000313" key="6">
    <source>
        <dbReference type="EMBL" id="VFT84408.1"/>
    </source>
</evidence>
<dbReference type="Gene3D" id="1.10.630.10">
    <property type="entry name" value="Cytochrome P450"/>
    <property type="match status" value="1"/>
</dbReference>
<organism evidence="6 7">
    <name type="scientific">Aphanomyces stellatus</name>
    <dbReference type="NCBI Taxonomy" id="120398"/>
    <lineage>
        <taxon>Eukaryota</taxon>
        <taxon>Sar</taxon>
        <taxon>Stramenopiles</taxon>
        <taxon>Oomycota</taxon>
        <taxon>Saprolegniomycetes</taxon>
        <taxon>Saprolegniales</taxon>
        <taxon>Verrucalvaceae</taxon>
        <taxon>Aphanomyces</taxon>
    </lineage>
</organism>
<accession>A0A485KID2</accession>
<dbReference type="Gene3D" id="1.20.245.10">
    <property type="entry name" value="Lipoxygenase-1, Domain 5"/>
    <property type="match status" value="1"/>
</dbReference>
<dbReference type="InterPro" id="IPR013819">
    <property type="entry name" value="LipOase_C"/>
</dbReference>
<reference evidence="6 7" key="1">
    <citation type="submission" date="2019-03" db="EMBL/GenBank/DDBJ databases">
        <authorList>
            <person name="Gaulin E."/>
            <person name="Dumas B."/>
        </authorList>
    </citation>
    <scope>NUCLEOTIDE SEQUENCE [LARGE SCALE GENOMIC DNA]</scope>
    <source>
        <strain evidence="6">CBS 568.67</strain>
    </source>
</reference>
<dbReference type="PROSITE" id="PS51393">
    <property type="entry name" value="LIPOXYGENASE_3"/>
    <property type="match status" value="1"/>
</dbReference>
<reference evidence="5" key="2">
    <citation type="submission" date="2019-06" db="EMBL/GenBank/DDBJ databases">
        <title>Genomics analysis of Aphanomyces spp. identifies a new class of oomycete effector associated with host adaptation.</title>
        <authorList>
            <person name="Gaulin E."/>
        </authorList>
    </citation>
    <scope>NUCLEOTIDE SEQUENCE</scope>
    <source>
        <strain evidence="5">CBS 578.67</strain>
    </source>
</reference>
<name>A0A485KID2_9STRA</name>
<dbReference type="InterPro" id="IPR000907">
    <property type="entry name" value="LipOase"/>
</dbReference>
<dbReference type="InterPro" id="IPR036396">
    <property type="entry name" value="Cyt_P450_sf"/>
</dbReference>
<keyword evidence="2" id="KW-0223">Dioxygenase</keyword>
<dbReference type="GO" id="GO:0005506">
    <property type="term" value="F:iron ion binding"/>
    <property type="evidence" value="ECO:0007669"/>
    <property type="project" value="InterPro"/>
</dbReference>